<dbReference type="EMBL" id="BARU01006551">
    <property type="protein sequence ID" value="GAH33585.1"/>
    <property type="molecule type" value="Genomic_DNA"/>
</dbReference>
<reference evidence="1" key="1">
    <citation type="journal article" date="2014" name="Front. Microbiol.">
        <title>High frequency of phylogenetically diverse reductive dehalogenase-homologous genes in deep subseafloor sedimentary metagenomes.</title>
        <authorList>
            <person name="Kawai M."/>
            <person name="Futagami T."/>
            <person name="Toyoda A."/>
            <person name="Takaki Y."/>
            <person name="Nishi S."/>
            <person name="Hori S."/>
            <person name="Arai W."/>
            <person name="Tsubouchi T."/>
            <person name="Morono Y."/>
            <person name="Uchiyama I."/>
            <person name="Ito T."/>
            <person name="Fujiyama A."/>
            <person name="Inagaki F."/>
            <person name="Takami H."/>
        </authorList>
    </citation>
    <scope>NUCLEOTIDE SEQUENCE</scope>
    <source>
        <strain evidence="1">Expedition CK06-06</strain>
    </source>
</reference>
<evidence type="ECO:0000313" key="1">
    <source>
        <dbReference type="EMBL" id="GAH33585.1"/>
    </source>
</evidence>
<protein>
    <submittedName>
        <fullName evidence="1">Uncharacterized protein</fullName>
    </submittedName>
</protein>
<name>X1FM49_9ZZZZ</name>
<gene>
    <name evidence="1" type="ORF">S03H2_12887</name>
</gene>
<organism evidence="1">
    <name type="scientific">marine sediment metagenome</name>
    <dbReference type="NCBI Taxonomy" id="412755"/>
    <lineage>
        <taxon>unclassified sequences</taxon>
        <taxon>metagenomes</taxon>
        <taxon>ecological metagenomes</taxon>
    </lineage>
</organism>
<sequence>MNQIHNSIEKFINIDDLNIEDKLYTIQNRLKTENAYYLDQNDILSFISDFFELAIPLKKENLKLLLQKALFGYRSFENHWNMVPKPKIYNTMIRFLIRLFGFQINLRKLSHWAIPDVIFNYIDLHFGLNSRILLIITDLKSDKDVKISREQFSKNACKHAILLEFEESTLRIMRTISKEELFSSAYGSINSIKKALTEKFGTPSAVICVDKFLLEKIVENYIFKHSKFTLFPHFKTLKLLRNKKYLTIYPEFPSYKFIRKKKPFSLLKLLLPILIDKHEF</sequence>
<comment type="caution">
    <text evidence="1">The sequence shown here is derived from an EMBL/GenBank/DDBJ whole genome shotgun (WGS) entry which is preliminary data.</text>
</comment>
<proteinExistence type="predicted"/>
<dbReference type="AlphaFoldDB" id="X1FM49"/>
<accession>X1FM49</accession>